<keyword evidence="2" id="KW-0732">Signal</keyword>
<organism evidence="3 4">
    <name type="scientific">Paraphaeosphaeria sporulosa</name>
    <dbReference type="NCBI Taxonomy" id="1460663"/>
    <lineage>
        <taxon>Eukaryota</taxon>
        <taxon>Fungi</taxon>
        <taxon>Dikarya</taxon>
        <taxon>Ascomycota</taxon>
        <taxon>Pezizomycotina</taxon>
        <taxon>Dothideomycetes</taxon>
        <taxon>Pleosporomycetidae</taxon>
        <taxon>Pleosporales</taxon>
        <taxon>Massarineae</taxon>
        <taxon>Didymosphaeriaceae</taxon>
        <taxon>Paraphaeosphaeria</taxon>
    </lineage>
</organism>
<reference evidence="3 4" key="1">
    <citation type="submission" date="2016-05" db="EMBL/GenBank/DDBJ databases">
        <title>Comparative analysis of secretome profiles of manganese(II)-oxidizing ascomycete fungi.</title>
        <authorList>
            <consortium name="DOE Joint Genome Institute"/>
            <person name="Zeiner C.A."/>
            <person name="Purvine S.O."/>
            <person name="Zink E.M."/>
            <person name="Wu S."/>
            <person name="Pasa-Tolic L."/>
            <person name="Chaput D.L."/>
            <person name="Haridas S."/>
            <person name="Grigoriev I.V."/>
            <person name="Santelli C.M."/>
            <person name="Hansel C.M."/>
        </authorList>
    </citation>
    <scope>NUCLEOTIDE SEQUENCE [LARGE SCALE GENOMIC DNA]</scope>
    <source>
        <strain evidence="3 4">AP3s5-JAC2a</strain>
    </source>
</reference>
<name>A0A177CFD3_9PLEO</name>
<feature type="region of interest" description="Disordered" evidence="1">
    <location>
        <begin position="56"/>
        <end position="158"/>
    </location>
</feature>
<protein>
    <submittedName>
        <fullName evidence="3">Uncharacterized protein</fullName>
    </submittedName>
</protein>
<dbReference type="AlphaFoldDB" id="A0A177CFD3"/>
<dbReference type="InParanoid" id="A0A177CFD3"/>
<evidence type="ECO:0000256" key="2">
    <source>
        <dbReference type="SAM" id="SignalP"/>
    </source>
</evidence>
<feature type="compositionally biased region" description="Basic residues" evidence="1">
    <location>
        <begin position="67"/>
        <end position="91"/>
    </location>
</feature>
<dbReference type="RefSeq" id="XP_018036017.1">
    <property type="nucleotide sequence ID" value="XM_018184140.1"/>
</dbReference>
<feature type="compositionally biased region" description="Low complexity" evidence="1">
    <location>
        <begin position="104"/>
        <end position="120"/>
    </location>
</feature>
<evidence type="ECO:0000256" key="1">
    <source>
        <dbReference type="SAM" id="MobiDB-lite"/>
    </source>
</evidence>
<keyword evidence="4" id="KW-1185">Reference proteome</keyword>
<dbReference type="EMBL" id="KV441552">
    <property type="protein sequence ID" value="OAG05652.1"/>
    <property type="molecule type" value="Genomic_DNA"/>
</dbReference>
<dbReference type="GeneID" id="28767626"/>
<feature type="chain" id="PRO_5008058211" evidence="2">
    <location>
        <begin position="23"/>
        <end position="508"/>
    </location>
</feature>
<proteinExistence type="predicted"/>
<sequence length="508" mass="57048">MHLNKASIFSVCLLALRIGVAAAPTENINTALIVDQDHNTTSVADGHLPLGNTGIEFPVPVAGLERRKAKGSSKGTSRKPSKTTKKKRPTKPKPANSKVTSKAKLSPTKSKSVSKSASKTKSAKDPYGSCKPKKGAKGTKGTKTKGKKGVKREEEGFTPISDEQYHSLAARDRKILQAGAVELQFPTHPSSGDAIRVKRYKADGMKAYGTVNPDPCDDDYALKVVTYPTAQGQGLIGENWDTEHVMDAQIIQQFFEYLNDNLPTTNMPAQWWSRDSQTGKIGHFQVQRAFRYMRDFWEDRKGTGGITATDHLLAVYPGTHQYTGELTLLGHGINRKKESIFGHGGGSCIGSSTWRGLDYWGKVDKLRECVLLAKYMNHADIQDSFEAVATRIKKRLTKMEDVGGFMESTDDYWARKMNNNKYLDRQGEVYKDQRLDRYWQQWLKQFMATRLSNLSTEITTKLRELDTIQKGAQKDRNLSQQRRDRIASRYRRIDRAWTATKPLRNPAP</sequence>
<evidence type="ECO:0000313" key="3">
    <source>
        <dbReference type="EMBL" id="OAG05652.1"/>
    </source>
</evidence>
<evidence type="ECO:0000313" key="4">
    <source>
        <dbReference type="Proteomes" id="UP000077069"/>
    </source>
</evidence>
<dbReference type="Proteomes" id="UP000077069">
    <property type="component" value="Unassembled WGS sequence"/>
</dbReference>
<dbReference type="STRING" id="1460663.A0A177CFD3"/>
<gene>
    <name evidence="3" type="ORF">CC84DRAFT_1244090</name>
</gene>
<feature type="compositionally biased region" description="Basic residues" evidence="1">
    <location>
        <begin position="131"/>
        <end position="150"/>
    </location>
</feature>
<dbReference type="OrthoDB" id="3784817at2759"/>
<feature type="signal peptide" evidence="2">
    <location>
        <begin position="1"/>
        <end position="22"/>
    </location>
</feature>
<accession>A0A177CFD3</accession>